<sequence length="257" mass="28508">MNKKQIFLGVFVPMLMLSCASKHYQIVGIERTRVIVDSRYDEHPDESAARFIAPYKRVNDSIMGPVVGAVAHNMHPDRPESDLSNLVSDILVWAAKDYNESPVLGIYNMGGIRADLTKGDVTYGDVLDIAPFENKICFVTLTGEQMMDLFRQIARRGGEGVSRGTELVITKSGELLSARLHGQEIDPKADYRVATINYLIEGNDGMPALGQGRDIVAPGEASNNTRFLIMNYFREKLACGEVVDSKVEGRIIVKRDK</sequence>
<dbReference type="InterPro" id="IPR006179">
    <property type="entry name" value="5_nucleotidase/apyrase"/>
</dbReference>
<organism evidence="2 3">
    <name type="scientific">Prevotella aff. ruminicola Tc2-24</name>
    <dbReference type="NCBI Taxonomy" id="81582"/>
    <lineage>
        <taxon>Bacteria</taxon>
        <taxon>Pseudomonadati</taxon>
        <taxon>Bacteroidota</taxon>
        <taxon>Bacteroidia</taxon>
        <taxon>Bacteroidales</taxon>
        <taxon>Prevotellaceae</taxon>
        <taxon>Prevotella</taxon>
    </lineage>
</organism>
<dbReference type="PROSITE" id="PS51257">
    <property type="entry name" value="PROKAR_LIPOPROTEIN"/>
    <property type="match status" value="1"/>
</dbReference>
<keyword evidence="3" id="KW-1185">Reference proteome</keyword>
<dbReference type="InterPro" id="IPR036907">
    <property type="entry name" value="5'-Nucleotdase_C_sf"/>
</dbReference>
<name>A0A1I0NZB3_9BACT</name>
<gene>
    <name evidence="2" type="ORF">SAMN04487850_1461</name>
</gene>
<proteinExistence type="predicted"/>
<dbReference type="Proteomes" id="UP000199373">
    <property type="component" value="Unassembled WGS sequence"/>
</dbReference>
<dbReference type="GO" id="GO:0009166">
    <property type="term" value="P:nucleotide catabolic process"/>
    <property type="evidence" value="ECO:0007669"/>
    <property type="project" value="InterPro"/>
</dbReference>
<feature type="domain" description="5'-Nucleotidase C-terminal" evidence="1">
    <location>
        <begin position="78"/>
        <end position="210"/>
    </location>
</feature>
<dbReference type="Gene3D" id="3.90.780.10">
    <property type="entry name" value="5'-Nucleotidase, C-terminal domain"/>
    <property type="match status" value="1"/>
</dbReference>
<evidence type="ECO:0000259" key="1">
    <source>
        <dbReference type="Pfam" id="PF02872"/>
    </source>
</evidence>
<evidence type="ECO:0000313" key="2">
    <source>
        <dbReference type="EMBL" id="SEW07094.1"/>
    </source>
</evidence>
<dbReference type="GO" id="GO:0016787">
    <property type="term" value="F:hydrolase activity"/>
    <property type="evidence" value="ECO:0007669"/>
    <property type="project" value="InterPro"/>
</dbReference>
<dbReference type="PRINTS" id="PR01607">
    <property type="entry name" value="APYRASEFAMLY"/>
</dbReference>
<protein>
    <submittedName>
        <fullName evidence="2">5'-nucleotidase, C-terminal domain</fullName>
    </submittedName>
</protein>
<dbReference type="InterPro" id="IPR008334">
    <property type="entry name" value="5'-Nucleotdase_C"/>
</dbReference>
<dbReference type="AlphaFoldDB" id="A0A1I0NZB3"/>
<dbReference type="PANTHER" id="PTHR11575">
    <property type="entry name" value="5'-NUCLEOTIDASE-RELATED"/>
    <property type="match status" value="1"/>
</dbReference>
<dbReference type="RefSeq" id="WP_091901288.1">
    <property type="nucleotide sequence ID" value="NZ_FOIQ01000003.1"/>
</dbReference>
<dbReference type="Pfam" id="PF02872">
    <property type="entry name" value="5_nucleotid_C"/>
    <property type="match status" value="1"/>
</dbReference>
<evidence type="ECO:0000313" key="3">
    <source>
        <dbReference type="Proteomes" id="UP000199373"/>
    </source>
</evidence>
<dbReference type="PANTHER" id="PTHR11575:SF24">
    <property type="entry name" value="5'-NUCLEOTIDASE"/>
    <property type="match status" value="1"/>
</dbReference>
<accession>A0A1I0NZB3</accession>
<reference evidence="2 3" key="1">
    <citation type="submission" date="2016-10" db="EMBL/GenBank/DDBJ databases">
        <authorList>
            <person name="de Groot N.N."/>
        </authorList>
    </citation>
    <scope>NUCLEOTIDE SEQUENCE [LARGE SCALE GENOMIC DNA]</scope>
    <source>
        <strain evidence="2 3">TC2-24</strain>
    </source>
</reference>
<dbReference type="GO" id="GO:0030288">
    <property type="term" value="C:outer membrane-bounded periplasmic space"/>
    <property type="evidence" value="ECO:0007669"/>
    <property type="project" value="TreeGrafter"/>
</dbReference>
<dbReference type="EMBL" id="FOIQ01000003">
    <property type="protein sequence ID" value="SEW07094.1"/>
    <property type="molecule type" value="Genomic_DNA"/>
</dbReference>
<dbReference type="SUPFAM" id="SSF55816">
    <property type="entry name" value="5'-nucleotidase (syn. UDP-sugar hydrolase), C-terminal domain"/>
    <property type="match status" value="1"/>
</dbReference>